<dbReference type="GO" id="GO:0032511">
    <property type="term" value="P:late endosome to vacuole transport via multivesicular body sorting pathway"/>
    <property type="evidence" value="ECO:0007669"/>
    <property type="project" value="TreeGrafter"/>
</dbReference>
<evidence type="ECO:0000256" key="6">
    <source>
        <dbReference type="ARBA" id="ARBA00023136"/>
    </source>
</evidence>
<reference evidence="9" key="1">
    <citation type="submission" date="2020-11" db="EMBL/GenBank/DDBJ databases">
        <title>Chlorella ohadii genome sequencing and assembly.</title>
        <authorList>
            <person name="Murik O."/>
            <person name="Treves H."/>
            <person name="Kedem I."/>
            <person name="Shotland Y."/>
            <person name="Kaplan A."/>
        </authorList>
    </citation>
    <scope>NUCLEOTIDE SEQUENCE</scope>
    <source>
        <strain evidence="9">1</strain>
    </source>
</reference>
<gene>
    <name evidence="9" type="ORF">COHA_001451</name>
</gene>
<evidence type="ECO:0000256" key="1">
    <source>
        <dbReference type="ARBA" id="ARBA00004608"/>
    </source>
</evidence>
<comment type="caution">
    <text evidence="9">The sequence shown here is derived from an EMBL/GenBank/DDBJ whole genome shotgun (WGS) entry which is preliminary data.</text>
</comment>
<name>A0AAD5DZB1_9CHLO</name>
<keyword evidence="5" id="KW-0653">Protein transport</keyword>
<feature type="compositionally biased region" description="Basic and acidic residues" evidence="8">
    <location>
        <begin position="231"/>
        <end position="243"/>
    </location>
</feature>
<sequence>MGQLMSKKPKLEINDVDRAVLTLKSQARKLEQQRARIQGDIDRERQIAKELIAQGRKDRALLALKRRKLQEGQAERLDGWLLNVQGMLLNIETTKSQQQLFTALKEGNKAMKEMQQAMPLEEVDKLMQDNADAKAYADSLNQMLGESLNPEQQEAAEAELEELEKQMLEEQRLEMPAVPGRPLPAAPVEEKEAQQEATEATEEQLAQLPSVPSTKVQALPAAAAGEAEGPAAEREREAALVAA</sequence>
<feature type="coiled-coil region" evidence="7">
    <location>
        <begin position="13"/>
        <end position="47"/>
    </location>
</feature>
<evidence type="ECO:0000256" key="8">
    <source>
        <dbReference type="SAM" id="MobiDB-lite"/>
    </source>
</evidence>
<comment type="similarity">
    <text evidence="2">Belongs to the SNF7 family.</text>
</comment>
<dbReference type="Gene3D" id="6.10.140.1230">
    <property type="match status" value="1"/>
</dbReference>
<feature type="compositionally biased region" description="Low complexity" evidence="8">
    <location>
        <begin position="218"/>
        <end position="230"/>
    </location>
</feature>
<dbReference type="GO" id="GO:0006900">
    <property type="term" value="P:vesicle budding from membrane"/>
    <property type="evidence" value="ECO:0007669"/>
    <property type="project" value="TreeGrafter"/>
</dbReference>
<dbReference type="EMBL" id="JADXDR010000022">
    <property type="protein sequence ID" value="KAI7845086.1"/>
    <property type="molecule type" value="Genomic_DNA"/>
</dbReference>
<evidence type="ECO:0000313" key="10">
    <source>
        <dbReference type="Proteomes" id="UP001205105"/>
    </source>
</evidence>
<evidence type="ECO:0000256" key="2">
    <source>
        <dbReference type="ARBA" id="ARBA00006190"/>
    </source>
</evidence>
<dbReference type="PANTHER" id="PTHR22761">
    <property type="entry name" value="CHARGED MULTIVESICULAR BODY PROTEIN"/>
    <property type="match status" value="1"/>
</dbReference>
<comment type="subcellular location">
    <subcellularLocation>
        <location evidence="1">Endosome membrane</location>
    </subcellularLocation>
</comment>
<organism evidence="9 10">
    <name type="scientific">Chlorella ohadii</name>
    <dbReference type="NCBI Taxonomy" id="2649997"/>
    <lineage>
        <taxon>Eukaryota</taxon>
        <taxon>Viridiplantae</taxon>
        <taxon>Chlorophyta</taxon>
        <taxon>core chlorophytes</taxon>
        <taxon>Trebouxiophyceae</taxon>
        <taxon>Chlorellales</taxon>
        <taxon>Chlorellaceae</taxon>
        <taxon>Chlorella clade</taxon>
        <taxon>Chlorella</taxon>
    </lineage>
</organism>
<dbReference type="GO" id="GO:0015031">
    <property type="term" value="P:protein transport"/>
    <property type="evidence" value="ECO:0007669"/>
    <property type="project" value="UniProtKB-KW"/>
</dbReference>
<evidence type="ECO:0000256" key="5">
    <source>
        <dbReference type="ARBA" id="ARBA00022927"/>
    </source>
</evidence>
<evidence type="ECO:0000256" key="7">
    <source>
        <dbReference type="SAM" id="Coils"/>
    </source>
</evidence>
<accession>A0AAD5DZB1</accession>
<protein>
    <submittedName>
        <fullName evidence="9">Uncharacterized protein</fullName>
    </submittedName>
</protein>
<dbReference type="PANTHER" id="PTHR22761:SF5">
    <property type="entry name" value="CHARGED MULTIVESICULAR BODY PROTEIN 6"/>
    <property type="match status" value="1"/>
</dbReference>
<dbReference type="Proteomes" id="UP001205105">
    <property type="component" value="Unassembled WGS sequence"/>
</dbReference>
<evidence type="ECO:0000313" key="9">
    <source>
        <dbReference type="EMBL" id="KAI7845086.1"/>
    </source>
</evidence>
<keyword evidence="7" id="KW-0175">Coiled coil</keyword>
<keyword evidence="4" id="KW-0967">Endosome</keyword>
<keyword evidence="6" id="KW-0472">Membrane</keyword>
<evidence type="ECO:0000256" key="4">
    <source>
        <dbReference type="ARBA" id="ARBA00022753"/>
    </source>
</evidence>
<evidence type="ECO:0000256" key="3">
    <source>
        <dbReference type="ARBA" id="ARBA00022448"/>
    </source>
</evidence>
<dbReference type="GO" id="GO:0000815">
    <property type="term" value="C:ESCRT III complex"/>
    <property type="evidence" value="ECO:0007669"/>
    <property type="project" value="TreeGrafter"/>
</dbReference>
<dbReference type="InterPro" id="IPR005024">
    <property type="entry name" value="Snf7_fam"/>
</dbReference>
<feature type="compositionally biased region" description="Low complexity" evidence="8">
    <location>
        <begin position="195"/>
        <end position="208"/>
    </location>
</feature>
<dbReference type="GO" id="GO:0005771">
    <property type="term" value="C:multivesicular body"/>
    <property type="evidence" value="ECO:0007669"/>
    <property type="project" value="TreeGrafter"/>
</dbReference>
<keyword evidence="10" id="KW-1185">Reference proteome</keyword>
<feature type="region of interest" description="Disordered" evidence="8">
    <location>
        <begin position="171"/>
        <end position="243"/>
    </location>
</feature>
<proteinExistence type="inferred from homology"/>
<dbReference type="AlphaFoldDB" id="A0AAD5DZB1"/>
<keyword evidence="3" id="KW-0813">Transport</keyword>
<dbReference type="Pfam" id="PF03357">
    <property type="entry name" value="Snf7"/>
    <property type="match status" value="1"/>
</dbReference>